<dbReference type="PANTHER" id="PTHR43029">
    <property type="entry name" value="AMMONIUM TRANSPORTER MEP2"/>
    <property type="match status" value="1"/>
</dbReference>
<evidence type="ECO:0000256" key="1">
    <source>
        <dbReference type="ARBA" id="ARBA00004141"/>
    </source>
</evidence>
<accession>A0AAV8QAP1</accession>
<dbReference type="PANTHER" id="PTHR43029:SF38">
    <property type="entry name" value="AMMONIUM TRANSPORTER 2"/>
    <property type="match status" value="1"/>
</dbReference>
<gene>
    <name evidence="7" type="ORF">OPV22_006048</name>
</gene>
<organism evidence="7 8">
    <name type="scientific">Ensete ventricosum</name>
    <name type="common">Abyssinian banana</name>
    <name type="synonym">Musa ensete</name>
    <dbReference type="NCBI Taxonomy" id="4639"/>
    <lineage>
        <taxon>Eukaryota</taxon>
        <taxon>Viridiplantae</taxon>
        <taxon>Streptophyta</taxon>
        <taxon>Embryophyta</taxon>
        <taxon>Tracheophyta</taxon>
        <taxon>Spermatophyta</taxon>
        <taxon>Magnoliopsida</taxon>
        <taxon>Liliopsida</taxon>
        <taxon>Zingiberales</taxon>
        <taxon>Musaceae</taxon>
        <taxon>Ensete</taxon>
    </lineage>
</organism>
<dbReference type="GO" id="GO:0005886">
    <property type="term" value="C:plasma membrane"/>
    <property type="evidence" value="ECO:0007669"/>
    <property type="project" value="TreeGrafter"/>
</dbReference>
<evidence type="ECO:0000256" key="2">
    <source>
        <dbReference type="ARBA" id="ARBA00022692"/>
    </source>
</evidence>
<evidence type="ECO:0000256" key="6">
    <source>
        <dbReference type="SAM" id="Phobius"/>
    </source>
</evidence>
<name>A0AAV8QAP1_ENSVE</name>
<dbReference type="EMBL" id="JAQQAF010000002">
    <property type="protein sequence ID" value="KAJ8505162.1"/>
    <property type="molecule type" value="Genomic_DNA"/>
</dbReference>
<keyword evidence="2 6" id="KW-0812">Transmembrane</keyword>
<dbReference type="SUPFAM" id="SSF111352">
    <property type="entry name" value="Ammonium transporter"/>
    <property type="match status" value="1"/>
</dbReference>
<keyword evidence="3 6" id="KW-1133">Transmembrane helix</keyword>
<evidence type="ECO:0000256" key="5">
    <source>
        <dbReference type="SAM" id="MobiDB-lite"/>
    </source>
</evidence>
<comment type="caution">
    <text evidence="7">The sequence shown here is derived from an EMBL/GenBank/DDBJ whole genome shotgun (WGS) entry which is preliminary data.</text>
</comment>
<evidence type="ECO:0000256" key="3">
    <source>
        <dbReference type="ARBA" id="ARBA00022989"/>
    </source>
</evidence>
<feature type="compositionally biased region" description="Polar residues" evidence="5">
    <location>
        <begin position="95"/>
        <end position="104"/>
    </location>
</feature>
<dbReference type="Gene3D" id="1.10.3430.10">
    <property type="entry name" value="Ammonium transporter AmtB like domains"/>
    <property type="match status" value="1"/>
</dbReference>
<feature type="region of interest" description="Disordered" evidence="5">
    <location>
        <begin position="81"/>
        <end position="111"/>
    </location>
</feature>
<dbReference type="InterPro" id="IPR001905">
    <property type="entry name" value="Ammonium_transpt"/>
</dbReference>
<keyword evidence="4 6" id="KW-0472">Membrane</keyword>
<reference evidence="7 8" key="1">
    <citation type="submission" date="2022-12" db="EMBL/GenBank/DDBJ databases">
        <title>Chromosome-scale assembly of the Ensete ventricosum genome.</title>
        <authorList>
            <person name="Dussert Y."/>
            <person name="Stocks J."/>
            <person name="Wendawek A."/>
            <person name="Woldeyes F."/>
            <person name="Nichols R.A."/>
            <person name="Borrell J.S."/>
        </authorList>
    </citation>
    <scope>NUCLEOTIDE SEQUENCE [LARGE SCALE GENOMIC DNA]</scope>
    <source>
        <strain evidence="8">cv. Maze</strain>
        <tissue evidence="7">Seeds</tissue>
    </source>
</reference>
<dbReference type="GO" id="GO:0008519">
    <property type="term" value="F:ammonium channel activity"/>
    <property type="evidence" value="ECO:0007669"/>
    <property type="project" value="InterPro"/>
</dbReference>
<evidence type="ECO:0000313" key="7">
    <source>
        <dbReference type="EMBL" id="KAJ8505162.1"/>
    </source>
</evidence>
<evidence type="ECO:0000256" key="4">
    <source>
        <dbReference type="ARBA" id="ARBA00023136"/>
    </source>
</evidence>
<proteinExistence type="predicted"/>
<sequence length="128" mass="13847">MAIPLASQANLPSAPEWLNKGDNGWQLAAGTLVGLQIMPGLVVLYGSIVKKKWAVNSWPYLPSPPPSSYGCSSTSAWPSTSDSSLFGTRPAMPSARTTSSTTPNWRRPPLLPQWHDGDRDYPAILLIE</sequence>
<dbReference type="AlphaFoldDB" id="A0AAV8QAP1"/>
<comment type="subcellular location">
    <subcellularLocation>
        <location evidence="1">Membrane</location>
        <topology evidence="1">Multi-pass membrane protein</topology>
    </subcellularLocation>
</comment>
<dbReference type="InterPro" id="IPR029020">
    <property type="entry name" value="Ammonium/urea_transptr"/>
</dbReference>
<protein>
    <submittedName>
        <fullName evidence="7">Uncharacterized protein</fullName>
    </submittedName>
</protein>
<dbReference type="Proteomes" id="UP001222027">
    <property type="component" value="Unassembled WGS sequence"/>
</dbReference>
<evidence type="ECO:0000313" key="8">
    <source>
        <dbReference type="Proteomes" id="UP001222027"/>
    </source>
</evidence>
<keyword evidence="8" id="KW-1185">Reference proteome</keyword>
<feature type="transmembrane region" description="Helical" evidence="6">
    <location>
        <begin position="25"/>
        <end position="48"/>
    </location>
</feature>